<evidence type="ECO:0000313" key="4">
    <source>
        <dbReference type="Proteomes" id="UP000242850"/>
    </source>
</evidence>
<evidence type="ECO:0000313" key="3">
    <source>
        <dbReference type="EMBL" id="SEF50630.1"/>
    </source>
</evidence>
<evidence type="ECO:0000259" key="1">
    <source>
        <dbReference type="Pfam" id="PF13249"/>
    </source>
</evidence>
<sequence length="610" mass="68698">MKGYIKRLISIILILTVFINFEVLAKVSSKVYKAKSSLNGSLNYIINKTKTNGIQDWDAVVLAMAGYNLNNLKVKGKRYIDSKNNDILKELSYNFTTSYAKHILTITASGYDPKNFNGINLVEVLKSSQLPSGKFKDTINGTNEVFINGHIWSMIALEAIKENYDRNKAVLFLEKIQNKDGGFPLTISGKSDIDITAMAITALSMAGKNKNDKSISKALSFVKNNLKKLPKENQTAETLAWIIQAAVSCGDDLSKYVVNNKNIIDELLLYKDKSGGFKHIKNGKVDDIATNQVARALLSYVNKKNMYESIKYKKGNYYKPVSINITSPILYSAYFKDLKKLEVIVKGTYYDEAELLINEDSKVFSQKSSNGIIKFNCDANLKSYNYKLFLRKNGKVVRVILGSLEPIEKSYNVSVRIEGPDKNVLRYDVRVGNKEVYDFNGKKYKTSVPSVYAAVCKALIENNIPFEVTYSSYGPFLNAISNIKTGRFGGYDGWMFMVNSIEPQTGMANYEVKENDKILIYYGDWGIKPLNIEVIGENKINSQIKIKVTSDNSPVKDAVVYVNNIKYITNEEGMVTFIIEGPGKYQIYAEKNGGEKMEYIRSDIKLLEIK</sequence>
<dbReference type="InterPro" id="IPR027954">
    <property type="entry name" value="Transcobalamin-like_C"/>
</dbReference>
<dbReference type="OrthoDB" id="1880081at2"/>
<dbReference type="RefSeq" id="WP_103895389.1">
    <property type="nucleotide sequence ID" value="NZ_FNUK01000003.1"/>
</dbReference>
<dbReference type="InterPro" id="IPR051588">
    <property type="entry name" value="Cobalamin_Transport"/>
</dbReference>
<evidence type="ECO:0000259" key="2">
    <source>
        <dbReference type="Pfam" id="PF14478"/>
    </source>
</evidence>
<dbReference type="EMBL" id="FNUK01000003">
    <property type="protein sequence ID" value="SEF50630.1"/>
    <property type="molecule type" value="Genomic_DNA"/>
</dbReference>
<feature type="domain" description="Squalene cyclase N-terminal" evidence="1">
    <location>
        <begin position="153"/>
        <end position="224"/>
    </location>
</feature>
<feature type="domain" description="Transcobalamin-like C-terminal" evidence="2">
    <location>
        <begin position="457"/>
        <end position="523"/>
    </location>
</feature>
<reference evidence="4" key="1">
    <citation type="submission" date="2016-10" db="EMBL/GenBank/DDBJ databases">
        <authorList>
            <person name="Varghese N."/>
            <person name="Submissions S."/>
        </authorList>
    </citation>
    <scope>NUCLEOTIDE SEQUENCE [LARGE SCALE GENOMIC DNA]</scope>
    <source>
        <strain evidence="4">DSM 5463</strain>
    </source>
</reference>
<dbReference type="PANTHER" id="PTHR10559">
    <property type="entry name" value="TRANSCOBALAMIN-1/GASTRIC INTRINSIC FACTOR"/>
    <property type="match status" value="1"/>
</dbReference>
<name>A0A1H5SJK9_9CLOT</name>
<dbReference type="SUPFAM" id="SSF48239">
    <property type="entry name" value="Terpenoid cyclases/Protein prenyltransferases"/>
    <property type="match status" value="1"/>
</dbReference>
<dbReference type="Gene3D" id="1.50.10.20">
    <property type="match status" value="1"/>
</dbReference>
<dbReference type="Pfam" id="PF14478">
    <property type="entry name" value="DUF4430"/>
    <property type="match status" value="1"/>
</dbReference>
<dbReference type="PANTHER" id="PTHR10559:SF18">
    <property type="entry name" value="TRANSCOBALAMIN II"/>
    <property type="match status" value="1"/>
</dbReference>
<organism evidence="3 4">
    <name type="scientific">Caloramator fervidus</name>
    <dbReference type="NCBI Taxonomy" id="29344"/>
    <lineage>
        <taxon>Bacteria</taxon>
        <taxon>Bacillati</taxon>
        <taxon>Bacillota</taxon>
        <taxon>Clostridia</taxon>
        <taxon>Eubacteriales</taxon>
        <taxon>Clostridiaceae</taxon>
        <taxon>Caloramator</taxon>
    </lineage>
</organism>
<accession>A0A1H5SJK9</accession>
<protein>
    <submittedName>
        <fullName evidence="3">Squalene-hopene cyclase N-terminal domain-containing protein</fullName>
    </submittedName>
</protein>
<dbReference type="InterPro" id="IPR008930">
    <property type="entry name" value="Terpenoid_cyclase/PrenylTrfase"/>
</dbReference>
<dbReference type="InterPro" id="IPR032697">
    <property type="entry name" value="SQ_cyclase_N"/>
</dbReference>
<dbReference type="Pfam" id="PF13249">
    <property type="entry name" value="SQHop_cyclase_N"/>
    <property type="match status" value="1"/>
</dbReference>
<gene>
    <name evidence="3" type="ORF">SAMN05660865_00370</name>
</gene>
<dbReference type="AlphaFoldDB" id="A0A1H5SJK9"/>
<dbReference type="Gene3D" id="2.170.130.30">
    <property type="match status" value="1"/>
</dbReference>
<dbReference type="CDD" id="cd00688">
    <property type="entry name" value="ISOPREN_C2_like"/>
    <property type="match status" value="1"/>
</dbReference>
<keyword evidence="4" id="KW-1185">Reference proteome</keyword>
<proteinExistence type="predicted"/>
<dbReference type="Proteomes" id="UP000242850">
    <property type="component" value="Unassembled WGS sequence"/>
</dbReference>